<dbReference type="InterPro" id="IPR050570">
    <property type="entry name" value="Cell_wall_metabolism_enzyme"/>
</dbReference>
<dbReference type="Pfam" id="PF01551">
    <property type="entry name" value="Peptidase_M23"/>
    <property type="match status" value="1"/>
</dbReference>
<evidence type="ECO:0000259" key="3">
    <source>
        <dbReference type="Pfam" id="PF01551"/>
    </source>
</evidence>
<feature type="signal peptide" evidence="2">
    <location>
        <begin position="1"/>
        <end position="20"/>
    </location>
</feature>
<feature type="domain" description="M23ase beta-sheet core" evidence="3">
    <location>
        <begin position="58"/>
        <end position="119"/>
    </location>
</feature>
<keyword evidence="1 2" id="KW-0732">Signal</keyword>
<name>A0A2T8HL65_9SPHI</name>
<dbReference type="GO" id="GO:0004222">
    <property type="term" value="F:metalloendopeptidase activity"/>
    <property type="evidence" value="ECO:0007669"/>
    <property type="project" value="TreeGrafter"/>
</dbReference>
<sequence length="573" mass="64414">MQRLFSSLLVGLFGALAVQAQQNNIITTRDYPVNYFRSPLNITPDASGTFGELRSTHFHAGDDYRTQQRTGLPVYAVADGQVSRVRVQIGGGGNSVYIDHPNGYTSVYLHLENFNDALTTIVRAEQYKQKRFDVDVMVDKGTLSFQKGDVIANSGNTGASGGPHLHFEIRDTKSQHPLNTQLFGLQFADRFAPTIQGLMVYDLGESMFNENTFRRPVAVRAVSGTDYRLSNNAAIQVNGKFGLGINTIDRHRAGGFQNGVYSIELFIDGKPMSTVLFEELDFNTSRGIHSYIDYAQWKRSKAKYQKSFKDPGNPIEIFHHLPNDGILELKDNQVHDVKYVVKDVKGNCSELNFQIQNSANYQPKANTVKGQLMPYNKTNQFAKDNIQLDIPKGVLYTDLDFLYSSSAKPAGGFSEIHHVHNPLTPLFSTYQLKIKPTSLPERLRDKALIASTQSGSEGGKYEDGWVVVNTRNLGSFYVAVDTVAPSITPRNLSQGKNVSQQSKIDFTISDNFSGIQSFDGYIDGEWVLIEYDPKNRHLWHTFQSSLSKGKHQFRLVVKDWKDNERIYQAEFTR</sequence>
<organism evidence="4 5">
    <name type="scientific">Sphingobacterium corticibacter</name>
    <dbReference type="NCBI Taxonomy" id="2171749"/>
    <lineage>
        <taxon>Bacteria</taxon>
        <taxon>Pseudomonadati</taxon>
        <taxon>Bacteroidota</taxon>
        <taxon>Sphingobacteriia</taxon>
        <taxon>Sphingobacteriales</taxon>
        <taxon>Sphingobacteriaceae</taxon>
        <taxon>Sphingobacterium</taxon>
    </lineage>
</organism>
<evidence type="ECO:0000313" key="5">
    <source>
        <dbReference type="Proteomes" id="UP000245627"/>
    </source>
</evidence>
<dbReference type="SUPFAM" id="SSF51261">
    <property type="entry name" value="Duplicated hybrid motif"/>
    <property type="match status" value="1"/>
</dbReference>
<dbReference type="InterPro" id="IPR016047">
    <property type="entry name" value="M23ase_b-sheet_dom"/>
</dbReference>
<dbReference type="OrthoDB" id="9810477at2"/>
<dbReference type="AlphaFoldDB" id="A0A2T8HL65"/>
<feature type="chain" id="PRO_5015756604" evidence="2">
    <location>
        <begin position="21"/>
        <end position="573"/>
    </location>
</feature>
<dbReference type="InterPro" id="IPR011055">
    <property type="entry name" value="Dup_hybrid_motif"/>
</dbReference>
<gene>
    <name evidence="4" type="ORF">DC487_00765</name>
</gene>
<dbReference type="Proteomes" id="UP000245627">
    <property type="component" value="Unassembled WGS sequence"/>
</dbReference>
<evidence type="ECO:0000313" key="4">
    <source>
        <dbReference type="EMBL" id="PVH26187.1"/>
    </source>
</evidence>
<dbReference type="Gene3D" id="2.70.70.10">
    <property type="entry name" value="Glucose Permease (Domain IIA)"/>
    <property type="match status" value="1"/>
</dbReference>
<evidence type="ECO:0000256" key="1">
    <source>
        <dbReference type="ARBA" id="ARBA00022729"/>
    </source>
</evidence>
<evidence type="ECO:0000256" key="2">
    <source>
        <dbReference type="SAM" id="SignalP"/>
    </source>
</evidence>
<dbReference type="RefSeq" id="WP_116774037.1">
    <property type="nucleotide sequence ID" value="NZ_QDKG01000001.1"/>
</dbReference>
<comment type="caution">
    <text evidence="4">The sequence shown here is derived from an EMBL/GenBank/DDBJ whole genome shotgun (WGS) entry which is preliminary data.</text>
</comment>
<dbReference type="CDD" id="cd12797">
    <property type="entry name" value="M23_peptidase"/>
    <property type="match status" value="1"/>
</dbReference>
<reference evidence="4 5" key="1">
    <citation type="submission" date="2018-04" db="EMBL/GenBank/DDBJ databases">
        <title>Sphingobacterium cortibacter sp. nov.</title>
        <authorList>
            <person name="Li Y."/>
        </authorList>
    </citation>
    <scope>NUCLEOTIDE SEQUENCE [LARGE SCALE GENOMIC DNA]</scope>
    <source>
        <strain evidence="4 5">2c-3</strain>
    </source>
</reference>
<dbReference type="PANTHER" id="PTHR21666">
    <property type="entry name" value="PEPTIDASE-RELATED"/>
    <property type="match status" value="1"/>
</dbReference>
<proteinExistence type="predicted"/>
<dbReference type="EMBL" id="QDKG01000001">
    <property type="protein sequence ID" value="PVH26187.1"/>
    <property type="molecule type" value="Genomic_DNA"/>
</dbReference>
<accession>A0A2T8HL65</accession>
<protein>
    <submittedName>
        <fullName evidence="4">M23 family peptidase</fullName>
    </submittedName>
</protein>
<dbReference type="PANTHER" id="PTHR21666:SF289">
    <property type="entry name" value="L-ALA--D-GLU ENDOPEPTIDASE"/>
    <property type="match status" value="1"/>
</dbReference>
<keyword evidence="5" id="KW-1185">Reference proteome</keyword>